<dbReference type="Proteomes" id="UP000076858">
    <property type="component" value="Unassembled WGS sequence"/>
</dbReference>
<dbReference type="PANTHER" id="PTHR43806">
    <property type="entry name" value="PEPTIDASE S8"/>
    <property type="match status" value="1"/>
</dbReference>
<dbReference type="PROSITE" id="PS00137">
    <property type="entry name" value="SUBTILASE_HIS"/>
    <property type="match status" value="1"/>
</dbReference>
<keyword evidence="8 10" id="KW-0720">Serine protease</keyword>
<dbReference type="Gene3D" id="1.25.40.710">
    <property type="match status" value="1"/>
</dbReference>
<keyword evidence="5" id="KW-0031">Aminopeptidase</keyword>
<dbReference type="PROSITE" id="PS51892">
    <property type="entry name" value="SUBTILASE"/>
    <property type="match status" value="1"/>
</dbReference>
<feature type="domain" description="Tripeptidyl peptidase II second Ig-like" evidence="13">
    <location>
        <begin position="816"/>
        <end position="1001"/>
    </location>
</feature>
<feature type="domain" description="Tripeptidyl peptidase II C-terminal" evidence="14">
    <location>
        <begin position="1045"/>
        <end position="1111"/>
    </location>
</feature>
<dbReference type="InterPro" id="IPR046940">
    <property type="entry name" value="TPPII_Ig-like_sf"/>
</dbReference>
<dbReference type="InterPro" id="IPR034051">
    <property type="entry name" value="TPP_II_domain"/>
</dbReference>
<evidence type="ECO:0000256" key="10">
    <source>
        <dbReference type="PROSITE-ProRule" id="PRU01240"/>
    </source>
</evidence>
<evidence type="ECO:0000313" key="18">
    <source>
        <dbReference type="Proteomes" id="UP000076858"/>
    </source>
</evidence>
<dbReference type="PROSITE" id="PS00138">
    <property type="entry name" value="SUBTILASE_SER"/>
    <property type="match status" value="1"/>
</dbReference>
<dbReference type="Pfam" id="PF21316">
    <property type="entry name" value="TPPII_GBD"/>
    <property type="match status" value="1"/>
</dbReference>
<dbReference type="InterPro" id="IPR022398">
    <property type="entry name" value="Peptidase_S8_His-AS"/>
</dbReference>
<dbReference type="GO" id="GO:0006508">
    <property type="term" value="P:proteolysis"/>
    <property type="evidence" value="ECO:0007669"/>
    <property type="project" value="UniProtKB-KW"/>
</dbReference>
<feature type="active site" description="Charge relay system" evidence="10">
    <location>
        <position position="291"/>
    </location>
</feature>
<evidence type="ECO:0000256" key="7">
    <source>
        <dbReference type="ARBA" id="ARBA00022801"/>
    </source>
</evidence>
<dbReference type="InterPro" id="IPR048384">
    <property type="entry name" value="TPPII_GBD"/>
</dbReference>
<feature type="domain" description="Peptidase S8/S53" evidence="12">
    <location>
        <begin position="63"/>
        <end position="531"/>
    </location>
</feature>
<dbReference type="Pfam" id="PF21223">
    <property type="entry name" value="TPPII_Ig-like-1"/>
    <property type="match status" value="1"/>
</dbReference>
<dbReference type="Gene3D" id="3.40.50.200">
    <property type="entry name" value="Peptidase S8/S53 domain"/>
    <property type="match status" value="1"/>
</dbReference>
<feature type="compositionally biased region" description="Basic and acidic residues" evidence="11">
    <location>
        <begin position="1042"/>
        <end position="1054"/>
    </location>
</feature>
<feature type="active site" description="Charge relay system" evidence="10">
    <location>
        <position position="72"/>
    </location>
</feature>
<feature type="domain" description="Tripeptidyl-peptidase II galactose-binding" evidence="16">
    <location>
        <begin position="687"/>
        <end position="779"/>
    </location>
</feature>
<keyword evidence="7 10" id="KW-0378">Hydrolase</keyword>
<dbReference type="FunFam" id="2.60.40.3170:FF:000003">
    <property type="entry name" value="tripeptidyl-peptidase 2"/>
    <property type="match status" value="1"/>
</dbReference>
<keyword evidence="18" id="KW-1185">Reference proteome</keyword>
<dbReference type="Pfam" id="PF00082">
    <property type="entry name" value="Peptidase_S8"/>
    <property type="match status" value="1"/>
</dbReference>
<dbReference type="Gene3D" id="2.60.40.3170">
    <property type="match status" value="1"/>
</dbReference>
<dbReference type="InterPro" id="IPR022232">
    <property type="entry name" value="TPPII_C_art"/>
</dbReference>
<name>A0A164Z0H6_9CRUS</name>
<evidence type="ECO:0000256" key="6">
    <source>
        <dbReference type="ARBA" id="ARBA00022670"/>
    </source>
</evidence>
<dbReference type="FunFam" id="3.40.50.200:FF:000003">
    <property type="entry name" value="Tripeptidyl peptidase 2"/>
    <property type="match status" value="1"/>
</dbReference>
<feature type="domain" description="Tripeptidyl-peptidase II first Ig-like" evidence="15">
    <location>
        <begin position="553"/>
        <end position="671"/>
    </location>
</feature>
<evidence type="ECO:0000259" key="13">
    <source>
        <dbReference type="Pfam" id="PF12580"/>
    </source>
</evidence>
<accession>A0A164Z0H6</accession>
<gene>
    <name evidence="17" type="ORF">APZ42_018550</name>
</gene>
<dbReference type="PRINTS" id="PR00723">
    <property type="entry name" value="SUBTILISIN"/>
</dbReference>
<dbReference type="Gene3D" id="2.20.25.690">
    <property type="match status" value="1"/>
</dbReference>
<dbReference type="OrthoDB" id="10256524at2759"/>
<evidence type="ECO:0000313" key="17">
    <source>
        <dbReference type="EMBL" id="KZS15803.1"/>
    </source>
</evidence>
<evidence type="ECO:0000256" key="1">
    <source>
        <dbReference type="ARBA" id="ARBA00001910"/>
    </source>
</evidence>
<dbReference type="SUPFAM" id="SSF52743">
    <property type="entry name" value="Subtilisin-like"/>
    <property type="match status" value="1"/>
</dbReference>
<dbReference type="FunFam" id="1.25.40.710:FF:000003">
    <property type="entry name" value="Tripeptidyl-peptidase"/>
    <property type="match status" value="1"/>
</dbReference>
<dbReference type="InterPro" id="IPR036852">
    <property type="entry name" value="Peptidase_S8/S53_dom_sf"/>
</dbReference>
<dbReference type="InterPro" id="IPR015500">
    <property type="entry name" value="Peptidase_S8_subtilisin-rel"/>
</dbReference>
<evidence type="ECO:0000256" key="9">
    <source>
        <dbReference type="ARBA" id="ARBA00032232"/>
    </source>
</evidence>
<dbReference type="GO" id="GO:0004177">
    <property type="term" value="F:aminopeptidase activity"/>
    <property type="evidence" value="ECO:0007669"/>
    <property type="project" value="UniProtKB-KW"/>
</dbReference>
<dbReference type="InterPro" id="IPR022229">
    <property type="entry name" value="TPPII_Ig-like-2"/>
</dbReference>
<dbReference type="PANTHER" id="PTHR43806:SF14">
    <property type="entry name" value="TRIPEPTIDYL-PEPTIDASE 2"/>
    <property type="match status" value="1"/>
</dbReference>
<evidence type="ECO:0000256" key="11">
    <source>
        <dbReference type="SAM" id="MobiDB-lite"/>
    </source>
</evidence>
<evidence type="ECO:0000256" key="2">
    <source>
        <dbReference type="ARBA" id="ARBA00011073"/>
    </source>
</evidence>
<feature type="active site" description="Charge relay system" evidence="10">
    <location>
        <position position="480"/>
    </location>
</feature>
<evidence type="ECO:0000256" key="4">
    <source>
        <dbReference type="ARBA" id="ARBA00020244"/>
    </source>
</evidence>
<dbReference type="InterPro" id="IPR000209">
    <property type="entry name" value="Peptidase_S8/S53_dom"/>
</dbReference>
<dbReference type="Pfam" id="PF12580">
    <property type="entry name" value="TPPII"/>
    <property type="match status" value="1"/>
</dbReference>
<sequence>MLTAYRLTVVHEIVFFSPFFSHCYRIFGQAMTSYDTSFPRDDLLPKKETGAISYLNKFPSYNGQGTVIAIFDSGVDPRAPGLQVTSDGKQKIIDCFDGTGSGDVALVPAEVKNGVISGLSGRSLKIPDSWTNPSGEYWIGCKSLYQLYPTALRERMLKDFKENKWDPSHKKTLAETTKKLQAFELANPDPSGSEKATKEDYEMQIEMLNTLEKKFSNLGPCFDCVVFNDGQQWRACLDTSYSGRLSECKLMGIYRETFDVGTLSEEDQLSYSINVYPEDNILEIVSMCSSHGTHVASIASACFPDEPEKNGLAPGAQIVSIAIGDNRLGSMETGTSLVRAMNRVIEQTHYKVDVINMSYGEHAHWAHSGRLGELMSDVVNKYGIVWVVSGSNHGPALSTVGTPPAISTTSLIGVGAYVSPEMMAAEYSLREKLPGMPYTWSSRGPCMDGSMGISICAPGGAITSVPNFMLRGSQLMNGTSMAAPHVTGVVALLISGLKARRVPFSPFSIKRALEQTAVFLDGVEVFAQGHGLIQVDRAFDHLVAYQDQQERDVRFHVTIANSGPTMKGIYMRDMPTSKPKEFSISVEPFFLNCEERDADSKIKFNIQLSLACSASWVQIPKHFDLMYMVRGFSVRVDPTGLAAGVHYTSIKAYDSVCPEKGAVFEVPITIVKPETVRNQVSYSKQHFTPGDIQRRFVHVPDGASWAVLTIHLENMEAEANNARFIVHAVQLVPELNCKAGMEFYKLIDLQEQSNTPLAFAVKGGRIMELCLTKWWASLGTVQISYSVSFRGVTSDKGSVVSMHAGQGILRLDLKASLATEEIAPVVTLKHQVQPFRPTEFKIVPLGCRDIILPGRQIYELQLNYGFNIAKATEVVPNCSLLSDTLYESEFESQLWMIFDSNKQFISAGDAYPGNYTAKLEKGDYTLRLHVRHEKKDFLEKLQDMPVLIGQKLASPITLDIYGTHNQALIQGKKLTSATIPKGTTVPIYISPLSSDKCSKTVGVGQYFSGTISYCKDEQGKKVGTYPFDYTLVESPKKTNGNKTEKESEKGKNAKEEMIESLRDLKITWLTKLGDSGATSAEMYEELKTDFPEHIPIYIARLQALESEKERNLKAIVETADLALKKINMSELLEFYGLKSDTRKDATKIKSRMDKNKTYLLEALCKKGLALCEMYQTEEKEDKSTTILEDIKNIFNDVAKFVEPSDLKVIKFSIHAALVQKHYGKALRWVYKQLEEKPTREVDEKMIELFAALKWSHCEECFGRAIPLKYPSAFRPF</sequence>
<comment type="caution">
    <text evidence="17">The sequence shown here is derived from an EMBL/GenBank/DDBJ whole genome shotgun (WGS) entry which is preliminary data.</text>
</comment>
<comment type="similarity">
    <text evidence="2 10">Belongs to the peptidase S8 family.</text>
</comment>
<evidence type="ECO:0000259" key="14">
    <source>
        <dbReference type="Pfam" id="PF12583"/>
    </source>
</evidence>
<evidence type="ECO:0000256" key="8">
    <source>
        <dbReference type="ARBA" id="ARBA00022825"/>
    </source>
</evidence>
<dbReference type="CDD" id="cd04857">
    <property type="entry name" value="Peptidases_S8_Tripeptidyl_Aminopeptidase_II"/>
    <property type="match status" value="1"/>
</dbReference>
<dbReference type="InterPro" id="IPR048383">
    <property type="entry name" value="TPPII_Ig-like-1"/>
</dbReference>
<proteinExistence type="inferred from homology"/>
<comment type="catalytic activity">
    <reaction evidence="1">
        <text>Release of an N-terminal tripeptide from a polypeptide.</text>
        <dbReference type="EC" id="3.4.14.10"/>
    </reaction>
</comment>
<dbReference type="STRING" id="35525.A0A164Z0H6"/>
<keyword evidence="6 10" id="KW-0645">Protease</keyword>
<evidence type="ECO:0000256" key="5">
    <source>
        <dbReference type="ARBA" id="ARBA00022438"/>
    </source>
</evidence>
<dbReference type="EC" id="3.4.14.10" evidence="3"/>
<evidence type="ECO:0000259" key="15">
    <source>
        <dbReference type="Pfam" id="PF21223"/>
    </source>
</evidence>
<dbReference type="InterPro" id="IPR050131">
    <property type="entry name" value="Peptidase_S8_subtilisin-like"/>
</dbReference>
<dbReference type="AlphaFoldDB" id="A0A164Z0H6"/>
<feature type="region of interest" description="Disordered" evidence="11">
    <location>
        <begin position="1035"/>
        <end position="1054"/>
    </location>
</feature>
<dbReference type="Pfam" id="PF12583">
    <property type="entry name" value="TPPII_C"/>
    <property type="match status" value="1"/>
</dbReference>
<reference evidence="17 18" key="1">
    <citation type="submission" date="2016-03" db="EMBL/GenBank/DDBJ databases">
        <title>EvidentialGene: Evidence-directed Construction of Genes on Genomes.</title>
        <authorList>
            <person name="Gilbert D.G."/>
            <person name="Choi J.-H."/>
            <person name="Mockaitis K."/>
            <person name="Colbourne J."/>
            <person name="Pfrender M."/>
        </authorList>
    </citation>
    <scope>NUCLEOTIDE SEQUENCE [LARGE SCALE GENOMIC DNA]</scope>
    <source>
        <strain evidence="17 18">Xinb3</strain>
        <tissue evidence="17">Complete organism</tissue>
    </source>
</reference>
<dbReference type="Gene3D" id="6.10.250.3080">
    <property type="match status" value="1"/>
</dbReference>
<dbReference type="EMBL" id="LRGB01000848">
    <property type="protein sequence ID" value="KZS15803.1"/>
    <property type="molecule type" value="Genomic_DNA"/>
</dbReference>
<evidence type="ECO:0000259" key="12">
    <source>
        <dbReference type="Pfam" id="PF00082"/>
    </source>
</evidence>
<organism evidence="17 18">
    <name type="scientific">Daphnia magna</name>
    <dbReference type="NCBI Taxonomy" id="35525"/>
    <lineage>
        <taxon>Eukaryota</taxon>
        <taxon>Metazoa</taxon>
        <taxon>Ecdysozoa</taxon>
        <taxon>Arthropoda</taxon>
        <taxon>Crustacea</taxon>
        <taxon>Branchiopoda</taxon>
        <taxon>Diplostraca</taxon>
        <taxon>Cladocera</taxon>
        <taxon>Anomopoda</taxon>
        <taxon>Daphniidae</taxon>
        <taxon>Daphnia</taxon>
    </lineage>
</organism>
<evidence type="ECO:0000256" key="3">
    <source>
        <dbReference type="ARBA" id="ARBA00012462"/>
    </source>
</evidence>
<dbReference type="GO" id="GO:0005829">
    <property type="term" value="C:cytosol"/>
    <property type="evidence" value="ECO:0007669"/>
    <property type="project" value="TreeGrafter"/>
</dbReference>
<dbReference type="InterPro" id="IPR046939">
    <property type="entry name" value="TPPII_C_sf"/>
</dbReference>
<protein>
    <recommendedName>
        <fullName evidence="4">Tripeptidyl-peptidase 2</fullName>
        <ecNumber evidence="3">3.4.14.10</ecNumber>
    </recommendedName>
    <alternativeName>
        <fullName evidence="9">Tripeptidyl aminopeptidase</fullName>
    </alternativeName>
</protein>
<dbReference type="GO" id="GO:0008240">
    <property type="term" value="F:tripeptidyl-peptidase activity"/>
    <property type="evidence" value="ECO:0007669"/>
    <property type="project" value="UniProtKB-EC"/>
</dbReference>
<dbReference type="InterPro" id="IPR023828">
    <property type="entry name" value="Peptidase_S8_Ser-AS"/>
</dbReference>
<evidence type="ECO:0000259" key="16">
    <source>
        <dbReference type="Pfam" id="PF21316"/>
    </source>
</evidence>
<dbReference type="GO" id="GO:0004252">
    <property type="term" value="F:serine-type endopeptidase activity"/>
    <property type="evidence" value="ECO:0007669"/>
    <property type="project" value="UniProtKB-UniRule"/>
</dbReference>